<evidence type="ECO:0000256" key="9">
    <source>
        <dbReference type="ARBA" id="ARBA00023146"/>
    </source>
</evidence>
<dbReference type="EMBL" id="KE560866">
    <property type="protein sequence ID" value="EPZ35122.1"/>
    <property type="molecule type" value="Genomic_DNA"/>
</dbReference>
<dbReference type="HOGENOM" id="CLU_008554_0_2_1"/>
<keyword evidence="5 15" id="KW-0436">Ligase</keyword>
<dbReference type="PANTHER" id="PTHR11451:SF46">
    <property type="entry name" value="THREONINE--TRNA LIGASE"/>
    <property type="match status" value="1"/>
</dbReference>
<dbReference type="GO" id="GO:0004829">
    <property type="term" value="F:threonine-tRNA ligase activity"/>
    <property type="evidence" value="ECO:0007669"/>
    <property type="project" value="UniProtKB-EC"/>
</dbReference>
<evidence type="ECO:0000256" key="2">
    <source>
        <dbReference type="ARBA" id="ARBA00008226"/>
    </source>
</evidence>
<feature type="domain" description="Aminoacyl-transfer RNA synthetases class-II family profile" evidence="13">
    <location>
        <begin position="323"/>
        <end position="592"/>
    </location>
</feature>
<gene>
    <name evidence="15" type="ORF">O9G_003494</name>
</gene>
<evidence type="ECO:0000256" key="6">
    <source>
        <dbReference type="ARBA" id="ARBA00022741"/>
    </source>
</evidence>
<comment type="similarity">
    <text evidence="2">Belongs to the class-II aminoacyl-tRNA synthetase family.</text>
</comment>
<dbReference type="InterPro" id="IPR006195">
    <property type="entry name" value="aa-tRNA-synth_II"/>
</dbReference>
<dbReference type="Proteomes" id="UP000030755">
    <property type="component" value="Unassembled WGS sequence"/>
</dbReference>
<dbReference type="GO" id="GO:0006435">
    <property type="term" value="P:threonyl-tRNA aminoacylation"/>
    <property type="evidence" value="ECO:0007669"/>
    <property type="project" value="InterPro"/>
</dbReference>
<evidence type="ECO:0000256" key="11">
    <source>
        <dbReference type="ARBA" id="ARBA00049515"/>
    </source>
</evidence>
<dbReference type="Pfam" id="PF02824">
    <property type="entry name" value="TGS"/>
    <property type="match status" value="1"/>
</dbReference>
<dbReference type="FunFam" id="3.10.20.30:FF:000006">
    <property type="entry name" value="Threonine--tRNA ligase, cytoplasmic"/>
    <property type="match status" value="1"/>
</dbReference>
<dbReference type="InterPro" id="IPR036621">
    <property type="entry name" value="Anticodon-bd_dom_sf"/>
</dbReference>
<dbReference type="PROSITE" id="PS51880">
    <property type="entry name" value="TGS"/>
    <property type="match status" value="1"/>
</dbReference>
<dbReference type="FunFam" id="3.30.930.10:FF:000009">
    <property type="entry name" value="Threonine--tRNA ligase 2, cytoplasmic"/>
    <property type="match status" value="1"/>
</dbReference>
<dbReference type="PROSITE" id="PS50862">
    <property type="entry name" value="AA_TRNA_LIGASE_II"/>
    <property type="match status" value="1"/>
</dbReference>
<evidence type="ECO:0000313" key="15">
    <source>
        <dbReference type="EMBL" id="EPZ35122.1"/>
    </source>
</evidence>
<dbReference type="SUPFAM" id="SSF52954">
    <property type="entry name" value="Class II aaRS ABD-related"/>
    <property type="match status" value="1"/>
</dbReference>
<dbReference type="EC" id="6.1.1.3" evidence="3"/>
<reference evidence="15 16" key="1">
    <citation type="journal article" date="2013" name="Curr. Biol.">
        <title>Shared signatures of parasitism and phylogenomics unite Cryptomycota and microsporidia.</title>
        <authorList>
            <person name="James T.Y."/>
            <person name="Pelin A."/>
            <person name="Bonen L."/>
            <person name="Ahrendt S."/>
            <person name="Sain D."/>
            <person name="Corradi N."/>
            <person name="Stajich J.E."/>
        </authorList>
    </citation>
    <scope>NUCLEOTIDE SEQUENCE [LARGE SCALE GENOMIC DNA]</scope>
    <source>
        <strain evidence="15 16">CSF55</strain>
    </source>
</reference>
<dbReference type="Gene3D" id="3.30.930.10">
    <property type="entry name" value="Bira Bifunctional Protein, Domain 2"/>
    <property type="match status" value="1"/>
</dbReference>
<evidence type="ECO:0000259" key="14">
    <source>
        <dbReference type="PROSITE" id="PS51880"/>
    </source>
</evidence>
<dbReference type="InterPro" id="IPR033728">
    <property type="entry name" value="ThrRS_core"/>
</dbReference>
<dbReference type="Pfam" id="PF07973">
    <property type="entry name" value="tRNA_SAD"/>
    <property type="match status" value="1"/>
</dbReference>
<dbReference type="Gene3D" id="3.10.20.30">
    <property type="match status" value="1"/>
</dbReference>
<evidence type="ECO:0000256" key="8">
    <source>
        <dbReference type="ARBA" id="ARBA00022917"/>
    </source>
</evidence>
<dbReference type="FunFam" id="3.30.980.10:FF:000005">
    <property type="entry name" value="Threonyl-tRNA synthetase, mitochondrial"/>
    <property type="match status" value="1"/>
</dbReference>
<dbReference type="CDD" id="cd01667">
    <property type="entry name" value="TGS_ThrRS"/>
    <property type="match status" value="1"/>
</dbReference>
<dbReference type="InterPro" id="IPR045864">
    <property type="entry name" value="aa-tRNA-synth_II/BPL/LPL"/>
</dbReference>
<dbReference type="InterPro" id="IPR047246">
    <property type="entry name" value="ThrRS_anticodon"/>
</dbReference>
<dbReference type="GO" id="GO:0005739">
    <property type="term" value="C:mitochondrion"/>
    <property type="evidence" value="ECO:0007669"/>
    <property type="project" value="TreeGrafter"/>
</dbReference>
<protein>
    <recommendedName>
        <fullName evidence="12">Threonine--tRNA ligase, cytoplasmic</fullName>
        <ecNumber evidence="3">6.1.1.3</ecNumber>
    </recommendedName>
    <alternativeName>
        <fullName evidence="10">Threonyl-tRNA synthetase</fullName>
    </alternativeName>
</protein>
<name>A0A075AY03_ROZAC</name>
<dbReference type="PANTHER" id="PTHR11451">
    <property type="entry name" value="THREONINE-TRNA LIGASE"/>
    <property type="match status" value="1"/>
</dbReference>
<dbReference type="STRING" id="988480.A0A075AY03"/>
<dbReference type="NCBIfam" id="TIGR00418">
    <property type="entry name" value="thrS"/>
    <property type="match status" value="1"/>
</dbReference>
<proteinExistence type="inferred from homology"/>
<evidence type="ECO:0000256" key="4">
    <source>
        <dbReference type="ARBA" id="ARBA00022490"/>
    </source>
</evidence>
<evidence type="ECO:0000256" key="5">
    <source>
        <dbReference type="ARBA" id="ARBA00022598"/>
    </source>
</evidence>
<dbReference type="PRINTS" id="PR01047">
    <property type="entry name" value="TRNASYNTHTHR"/>
</dbReference>
<dbReference type="InterPro" id="IPR018163">
    <property type="entry name" value="Thr/Ala-tRNA-synth_IIc_edit"/>
</dbReference>
<dbReference type="SUPFAM" id="SSF55186">
    <property type="entry name" value="ThrRS/AlaRS common domain"/>
    <property type="match status" value="1"/>
</dbReference>
<dbReference type="InterPro" id="IPR012947">
    <property type="entry name" value="tRNA_SAD"/>
</dbReference>
<comment type="catalytic activity">
    <reaction evidence="11">
        <text>tRNA(Thr) + L-threonine + ATP = L-threonyl-tRNA(Thr) + AMP + diphosphate + H(+)</text>
        <dbReference type="Rhea" id="RHEA:24624"/>
        <dbReference type="Rhea" id="RHEA-COMP:9670"/>
        <dbReference type="Rhea" id="RHEA-COMP:9704"/>
        <dbReference type="ChEBI" id="CHEBI:15378"/>
        <dbReference type="ChEBI" id="CHEBI:30616"/>
        <dbReference type="ChEBI" id="CHEBI:33019"/>
        <dbReference type="ChEBI" id="CHEBI:57926"/>
        <dbReference type="ChEBI" id="CHEBI:78442"/>
        <dbReference type="ChEBI" id="CHEBI:78534"/>
        <dbReference type="ChEBI" id="CHEBI:456215"/>
        <dbReference type="EC" id="6.1.1.3"/>
    </reaction>
</comment>
<feature type="domain" description="TGS" evidence="14">
    <location>
        <begin position="54"/>
        <end position="119"/>
    </location>
</feature>
<keyword evidence="8" id="KW-0648">Protein biosynthesis</keyword>
<dbReference type="GO" id="GO:0005524">
    <property type="term" value="F:ATP binding"/>
    <property type="evidence" value="ECO:0007669"/>
    <property type="project" value="UniProtKB-KW"/>
</dbReference>
<evidence type="ECO:0000256" key="1">
    <source>
        <dbReference type="ARBA" id="ARBA00004496"/>
    </source>
</evidence>
<keyword evidence="6" id="KW-0547">Nucleotide-binding</keyword>
<dbReference type="Pfam" id="PF00587">
    <property type="entry name" value="tRNA-synt_2b"/>
    <property type="match status" value="1"/>
</dbReference>
<dbReference type="SUPFAM" id="SSF81271">
    <property type="entry name" value="TGS-like"/>
    <property type="match status" value="1"/>
</dbReference>
<dbReference type="InterPro" id="IPR002320">
    <property type="entry name" value="Thr-tRNA-ligase_IIa"/>
</dbReference>
<organism evidence="15 16">
    <name type="scientific">Rozella allomycis (strain CSF55)</name>
    <dbReference type="NCBI Taxonomy" id="988480"/>
    <lineage>
        <taxon>Eukaryota</taxon>
        <taxon>Fungi</taxon>
        <taxon>Fungi incertae sedis</taxon>
        <taxon>Cryptomycota</taxon>
        <taxon>Cryptomycota incertae sedis</taxon>
        <taxon>Rozella</taxon>
    </lineage>
</organism>
<dbReference type="SMART" id="SM00863">
    <property type="entry name" value="tRNA_SAD"/>
    <property type="match status" value="1"/>
</dbReference>
<dbReference type="InterPro" id="IPR012676">
    <property type="entry name" value="TGS-like"/>
</dbReference>
<dbReference type="CDD" id="cd00860">
    <property type="entry name" value="ThrRS_anticodon"/>
    <property type="match status" value="1"/>
</dbReference>
<accession>A0A075AY03</accession>
<evidence type="ECO:0000256" key="7">
    <source>
        <dbReference type="ARBA" id="ARBA00022840"/>
    </source>
</evidence>
<sequence>MVEEQMQNMAIENSFPAWFTIKSKHVKEIPSFLEHRIKIFDEQKKIYNEWLGKQEKKAIKIGLLDGREFEGESWKTTPFDIAMKLDKNLAYKTIVAKVNGQPFDLERPLEKDSIIEFLDFDTKEGKDAFWHSSAHLLGLVCELNYKAHLSHGPPTDEGFFYDMGMEGSVSPNDFSALNGLASDAAKANLPFERLELSKEQLLEMFKYNKFKQQFIQEKIADGEKSTVYRCGPLIDLCRGPHVRSTSVIKAFEVLKNSSSYFLGDSKNESLQRVYGVSFPDAKQLKEYKKFLEEADKRDHRKIGAAQELFFFHEYSPGSCFFLPHGARIYNTLIDFIKGEYRKRGFSEVITPNIYNSKLWEISGHWQKYKENMFTFDVEKEQMGLKPMNCPGHCLMFGHRERSYRELPIRFADFGVLHRNEYSGALSGLTRVRRFQQDDAHIFCRVDQLTEEITNCLDFLKHVYGIFGFNFYLKLSTRPENYLGDLKTWEEAEKRLEQSLNDSKFPWTLNPGDGAFYGPKIDITIEDAHRRKHQCATIQLDFQLPERFELKYFKAAKSGENAFERPVIIHRAILGSVERMMAILTENFAGKWPLWLSPRQVCIVPVSAAQFDYASKVRQTLHDEGFFVDADLSDLTLNKKVRNAQQEQYNIIVVVGGKEETDGTVNVRRNKPEGKDRVVSIQDFVAALHKKKNDKSMSNDLF</sequence>
<dbReference type="Gene3D" id="3.40.50.800">
    <property type="entry name" value="Anticodon-binding domain"/>
    <property type="match status" value="1"/>
</dbReference>
<comment type="subcellular location">
    <subcellularLocation>
        <location evidence="1">Cytoplasm</location>
    </subcellularLocation>
</comment>
<keyword evidence="16" id="KW-1185">Reference proteome</keyword>
<dbReference type="CDD" id="cd00771">
    <property type="entry name" value="ThrRS_core"/>
    <property type="match status" value="1"/>
</dbReference>
<dbReference type="HAMAP" id="MF_00184">
    <property type="entry name" value="Thr_tRNA_synth"/>
    <property type="match status" value="1"/>
</dbReference>
<keyword evidence="9" id="KW-0030">Aminoacyl-tRNA synthetase</keyword>
<dbReference type="SUPFAM" id="SSF55681">
    <property type="entry name" value="Class II aaRS and biotin synthetases"/>
    <property type="match status" value="1"/>
</dbReference>
<evidence type="ECO:0000259" key="13">
    <source>
        <dbReference type="PROSITE" id="PS50862"/>
    </source>
</evidence>
<dbReference type="OMA" id="WYADGMY"/>
<dbReference type="InterPro" id="IPR002314">
    <property type="entry name" value="aa-tRNA-synt_IIb"/>
</dbReference>
<evidence type="ECO:0000256" key="10">
    <source>
        <dbReference type="ARBA" id="ARBA00031900"/>
    </source>
</evidence>
<dbReference type="OrthoDB" id="5423599at2759"/>
<keyword evidence="4" id="KW-0963">Cytoplasm</keyword>
<keyword evidence="7" id="KW-0067">ATP-binding</keyword>
<evidence type="ECO:0000313" key="16">
    <source>
        <dbReference type="Proteomes" id="UP000030755"/>
    </source>
</evidence>
<dbReference type="Pfam" id="PF03129">
    <property type="entry name" value="HGTP_anticodon"/>
    <property type="match status" value="1"/>
</dbReference>
<evidence type="ECO:0000256" key="3">
    <source>
        <dbReference type="ARBA" id="ARBA00013163"/>
    </source>
</evidence>
<dbReference type="Gene3D" id="3.30.980.10">
    <property type="entry name" value="Threonyl-trna Synthetase, Chain A, domain 2"/>
    <property type="match status" value="1"/>
</dbReference>
<dbReference type="InterPro" id="IPR004095">
    <property type="entry name" value="TGS"/>
</dbReference>
<dbReference type="InterPro" id="IPR012675">
    <property type="entry name" value="Beta-grasp_dom_sf"/>
</dbReference>
<dbReference type="InterPro" id="IPR004154">
    <property type="entry name" value="Anticodon-bd"/>
</dbReference>
<evidence type="ECO:0000256" key="12">
    <source>
        <dbReference type="ARBA" id="ARBA00073157"/>
    </source>
</evidence>
<dbReference type="AlphaFoldDB" id="A0A075AY03"/>